<protein>
    <submittedName>
        <fullName evidence="9">Carboxypeptidase regulatory-like domain-containing protein</fullName>
    </submittedName>
</protein>
<dbReference type="SUPFAM" id="SSF49478">
    <property type="entry name" value="Cna protein B-type domain"/>
    <property type="match status" value="4"/>
</dbReference>
<feature type="signal peptide" evidence="7">
    <location>
        <begin position="1"/>
        <end position="24"/>
    </location>
</feature>
<feature type="compositionally biased region" description="Low complexity" evidence="5">
    <location>
        <begin position="597"/>
        <end position="628"/>
    </location>
</feature>
<dbReference type="GO" id="GO:0004180">
    <property type="term" value="F:carboxypeptidase activity"/>
    <property type="evidence" value="ECO:0007669"/>
    <property type="project" value="UniProtKB-KW"/>
</dbReference>
<keyword evidence="6" id="KW-1133">Transmembrane helix</keyword>
<evidence type="ECO:0000256" key="6">
    <source>
        <dbReference type="SAM" id="Phobius"/>
    </source>
</evidence>
<evidence type="ECO:0000259" key="8">
    <source>
        <dbReference type="Pfam" id="PF17210"/>
    </source>
</evidence>
<comment type="subcellular location">
    <subcellularLocation>
        <location evidence="1">Secreted</location>
    </subcellularLocation>
</comment>
<dbReference type="AlphaFoldDB" id="A0A9X3PI95"/>
<proteinExistence type="inferred from homology"/>
<evidence type="ECO:0000256" key="2">
    <source>
        <dbReference type="ARBA" id="ARBA00007257"/>
    </source>
</evidence>
<dbReference type="GO" id="GO:0005576">
    <property type="term" value="C:extracellular region"/>
    <property type="evidence" value="ECO:0007669"/>
    <property type="project" value="UniProtKB-SubCell"/>
</dbReference>
<keyword evidence="12" id="KW-1185">Reference proteome</keyword>
<reference evidence="9" key="1">
    <citation type="submission" date="2022-12" db="EMBL/GenBank/DDBJ databases">
        <title>Gycomyces niveus sp.nov., a novel actinomycete isolated from soil in Shouguang.</title>
        <authorList>
            <person name="Yang X."/>
        </authorList>
    </citation>
    <scope>NUCLEOTIDE SEQUENCE</scope>
    <source>
        <strain evidence="9">DSM 44724</strain>
    </source>
</reference>
<dbReference type="GO" id="GO:0005975">
    <property type="term" value="P:carbohydrate metabolic process"/>
    <property type="evidence" value="ECO:0007669"/>
    <property type="project" value="UniProtKB-ARBA"/>
</dbReference>
<feature type="region of interest" description="Disordered" evidence="5">
    <location>
        <begin position="527"/>
        <end position="549"/>
    </location>
</feature>
<keyword evidence="9" id="KW-0645">Protease</keyword>
<evidence type="ECO:0000313" key="11">
    <source>
        <dbReference type="Proteomes" id="UP001145799"/>
    </source>
</evidence>
<evidence type="ECO:0000313" key="12">
    <source>
        <dbReference type="Proteomes" id="UP001183604"/>
    </source>
</evidence>
<evidence type="ECO:0000256" key="4">
    <source>
        <dbReference type="ARBA" id="ARBA00022729"/>
    </source>
</evidence>
<evidence type="ECO:0000256" key="3">
    <source>
        <dbReference type="ARBA" id="ARBA00022525"/>
    </source>
</evidence>
<reference evidence="10 12" key="2">
    <citation type="submission" date="2023-07" db="EMBL/GenBank/DDBJ databases">
        <title>Sequencing the genomes of 1000 actinobacteria strains.</title>
        <authorList>
            <person name="Klenk H.-P."/>
        </authorList>
    </citation>
    <scope>NUCLEOTIDE SEQUENCE [LARGE SCALE GENOMIC DNA]</scope>
    <source>
        <strain evidence="10 12">DSM 44724</strain>
    </source>
</reference>
<dbReference type="PANTHER" id="PTHR36108">
    <property type="entry name" value="COLOSSIN-B-RELATED"/>
    <property type="match status" value="1"/>
</dbReference>
<keyword evidence="6" id="KW-0812">Transmembrane</keyword>
<feature type="region of interest" description="Disordered" evidence="5">
    <location>
        <begin position="591"/>
        <end position="639"/>
    </location>
</feature>
<feature type="chain" id="PRO_5040836623" evidence="7">
    <location>
        <begin position="25"/>
        <end position="683"/>
    </location>
</feature>
<dbReference type="Gene3D" id="2.60.40.1120">
    <property type="entry name" value="Carboxypeptidase-like, regulatory domain"/>
    <property type="match status" value="1"/>
</dbReference>
<dbReference type="Gene3D" id="2.60.40.10">
    <property type="entry name" value="Immunoglobulins"/>
    <property type="match status" value="3"/>
</dbReference>
<evidence type="ECO:0000313" key="10">
    <source>
        <dbReference type="EMBL" id="MDR7338138.1"/>
    </source>
</evidence>
<dbReference type="InterPro" id="IPR013783">
    <property type="entry name" value="Ig-like_fold"/>
</dbReference>
<dbReference type="Proteomes" id="UP001183604">
    <property type="component" value="Unassembled WGS sequence"/>
</dbReference>
<dbReference type="Proteomes" id="UP001145799">
    <property type="component" value="Unassembled WGS sequence"/>
</dbReference>
<keyword evidence="6" id="KW-0472">Membrane</keyword>
<keyword evidence="4 7" id="KW-0732">Signal</keyword>
<evidence type="ECO:0000313" key="9">
    <source>
        <dbReference type="EMBL" id="MDA1384499.1"/>
    </source>
</evidence>
<accession>A0A9X3PI95</accession>
<dbReference type="EMBL" id="JAPZVQ010000002">
    <property type="protein sequence ID" value="MDA1384499.1"/>
    <property type="molecule type" value="Genomic_DNA"/>
</dbReference>
<dbReference type="EMBL" id="JAVDYD010000001">
    <property type="protein sequence ID" value="MDR7338138.1"/>
    <property type="molecule type" value="Genomic_DNA"/>
</dbReference>
<evidence type="ECO:0000256" key="1">
    <source>
        <dbReference type="ARBA" id="ARBA00004613"/>
    </source>
</evidence>
<keyword evidence="3" id="KW-0964">Secreted</keyword>
<evidence type="ECO:0000256" key="7">
    <source>
        <dbReference type="SAM" id="SignalP"/>
    </source>
</evidence>
<name>A0A9X3PI95_9ACTN</name>
<comment type="caution">
    <text evidence="9">The sequence shown here is derived from an EMBL/GenBank/DDBJ whole genome shotgun (WGS) entry which is preliminary data.</text>
</comment>
<organism evidence="9 11">
    <name type="scientific">Glycomyces lechevalierae</name>
    <dbReference type="NCBI Taxonomy" id="256034"/>
    <lineage>
        <taxon>Bacteria</taxon>
        <taxon>Bacillati</taxon>
        <taxon>Actinomycetota</taxon>
        <taxon>Actinomycetes</taxon>
        <taxon>Glycomycetales</taxon>
        <taxon>Glycomycetaceae</taxon>
        <taxon>Glycomyces</taxon>
    </lineage>
</organism>
<feature type="domain" description="SD-repeat containing protein B" evidence="8">
    <location>
        <begin position="421"/>
        <end position="492"/>
    </location>
</feature>
<dbReference type="RefSeq" id="WP_270120958.1">
    <property type="nucleotide sequence ID" value="NZ_BAAAOM010000007.1"/>
</dbReference>
<dbReference type="PANTHER" id="PTHR36108:SF13">
    <property type="entry name" value="COLOSSIN-B-RELATED"/>
    <property type="match status" value="1"/>
</dbReference>
<dbReference type="Pfam" id="PF13620">
    <property type="entry name" value="CarboxypepD_reg"/>
    <property type="match status" value="3"/>
</dbReference>
<keyword evidence="9" id="KW-0378">Hydrolase</keyword>
<evidence type="ECO:0000256" key="5">
    <source>
        <dbReference type="SAM" id="MobiDB-lite"/>
    </source>
</evidence>
<keyword evidence="9" id="KW-0121">Carboxypeptidase</keyword>
<dbReference type="Pfam" id="PF17210">
    <property type="entry name" value="SdrD_B"/>
    <property type="match status" value="1"/>
</dbReference>
<feature type="transmembrane region" description="Helical" evidence="6">
    <location>
        <begin position="650"/>
        <end position="671"/>
    </location>
</feature>
<dbReference type="InterPro" id="IPR033764">
    <property type="entry name" value="Sdr_B"/>
</dbReference>
<comment type="similarity">
    <text evidence="2">Belongs to the serine-aspartate repeat-containing protein (SDr) family.</text>
</comment>
<gene>
    <name evidence="10" type="ORF">J2S69_001857</name>
    <name evidence="9" type="ORF">O2L01_05855</name>
</gene>
<sequence>MAIALSVLLALIASMMVFDRPAQAQASGAWNEWADFAGGAGDYRATTTFATGPFIAGAIGSNSRGGGVGIISGASTWLSAGTPIGAKYGASRNSPYLNLRPQADRADSPSYTRYVFDEPVPPGGWAFALGDIDADQVEVVAKGPDGSALSAAQLGFQGTFNYCGSASAGGPACSGDGTDQPTWNAATRTLTGNAAAADTDGASGWFEPTVEVQSLTFVFTRRAGFPVYQTWFASLGCDITGAVTDSGAAAEGVTVNLIDEAGHVLDSTATAADGSYSFADYMIGGRYTVEVIAPDGKIVDGAKRQQVDLSSCPAAAADFQVRDIVPTSVGGTVSTTDGEDLGGISVTLRLENGDTVTTVTDSNGDYLFDDVPAGAHVIVIERPAGYDYEGVEERPVTVAPAQTTPITGQDFLLTQRPDVAGTATACGEPVGGVTVTLTGPGGSTESTVTDGSGAHRFAGLTEGDYSVEADVPVGHTAVGSTTRDVTIAADVDVEDVDFVFSRPTAVVGTVTGPGGDPLGGVRLTVTPEGDSPRQAATAEDGTYSVGDLPPGTHTVAIAAPAGYEVDGEDERTVSNTGTCSDAVADFALVEADEPGDPGDAGTGDPAPGDSGPGEPAPGADPGEDPTGGPYDGEYEGEYIGDDLPGTGMNLWLGIAAAVFLLGGGAVMIAAARAERSEASDPLF</sequence>